<dbReference type="InterPro" id="IPR023346">
    <property type="entry name" value="Lysozyme-like_dom_sf"/>
</dbReference>
<sequence length="188" mass="21383">MKALTVDMLVRCGAIRTGAEKYVELLNELLPYYKITTHLRLSHFLGQVLHECDSMKTAEEYASGAAYEGRMDLGNTEPGDGIRFKGRGLIQLTGRKNYTAFANKFNIDCVNHPELIASPRWAVASALNFWNVNKLNGWADFDRVWEISCIINIGHVPKPDEKRQLPNGWKERQQCLGRCKVVLQKLFV</sequence>
<dbReference type="KEGG" id="senf:GJR95_15355"/>
<proteinExistence type="predicted"/>
<name>A0A6P1VWV5_9BACT</name>
<reference evidence="1 2" key="1">
    <citation type="submission" date="2019-11" db="EMBL/GenBank/DDBJ databases">
        <title>Spirosoma endbachense sp. nov., isolated from a natural salt meadow.</title>
        <authorList>
            <person name="Rojas J."/>
            <person name="Ambika Manirajan B."/>
            <person name="Ratering S."/>
            <person name="Suarez C."/>
            <person name="Geissler-Plaum R."/>
            <person name="Schnell S."/>
        </authorList>
    </citation>
    <scope>NUCLEOTIDE SEQUENCE [LARGE SCALE GENOMIC DNA]</scope>
    <source>
        <strain evidence="1 2">I-24</strain>
    </source>
</reference>
<dbReference type="PANTHER" id="PTHR34408:SF2">
    <property type="entry name" value="CELL WALL-BINDING PROTEIN YWSB"/>
    <property type="match status" value="1"/>
</dbReference>
<dbReference type="SUPFAM" id="SSF53955">
    <property type="entry name" value="Lysozyme-like"/>
    <property type="match status" value="1"/>
</dbReference>
<dbReference type="PANTHER" id="PTHR34408">
    <property type="entry name" value="FAMILY PROTEIN, PUTATIVE-RELATED"/>
    <property type="match status" value="1"/>
</dbReference>
<dbReference type="EMBL" id="CP045997">
    <property type="protein sequence ID" value="QHV96310.1"/>
    <property type="molecule type" value="Genomic_DNA"/>
</dbReference>
<accession>A0A6P1VWV5</accession>
<evidence type="ECO:0000313" key="2">
    <source>
        <dbReference type="Proteomes" id="UP000464577"/>
    </source>
</evidence>
<organism evidence="1 2">
    <name type="scientific">Spirosoma endbachense</name>
    <dbReference type="NCBI Taxonomy" id="2666025"/>
    <lineage>
        <taxon>Bacteria</taxon>
        <taxon>Pseudomonadati</taxon>
        <taxon>Bacteroidota</taxon>
        <taxon>Cytophagia</taxon>
        <taxon>Cytophagales</taxon>
        <taxon>Cytophagaceae</taxon>
        <taxon>Spirosoma</taxon>
    </lineage>
</organism>
<keyword evidence="2" id="KW-1185">Reference proteome</keyword>
<evidence type="ECO:0008006" key="3">
    <source>
        <dbReference type="Google" id="ProtNLM"/>
    </source>
</evidence>
<dbReference type="InterPro" id="IPR052354">
    <property type="entry name" value="Cell_Wall_Dynamics_Protein"/>
</dbReference>
<dbReference type="AlphaFoldDB" id="A0A6P1VWV5"/>
<protein>
    <recommendedName>
        <fullName evidence="3">Glycoside hydrolase family 19 catalytic domain-containing protein</fullName>
    </recommendedName>
</protein>
<dbReference type="Gene3D" id="1.10.530.10">
    <property type="match status" value="1"/>
</dbReference>
<dbReference type="Proteomes" id="UP000464577">
    <property type="component" value="Chromosome"/>
</dbReference>
<dbReference type="RefSeq" id="WP_162386718.1">
    <property type="nucleotide sequence ID" value="NZ_CP045997.1"/>
</dbReference>
<evidence type="ECO:0000313" key="1">
    <source>
        <dbReference type="EMBL" id="QHV96310.1"/>
    </source>
</evidence>
<gene>
    <name evidence="1" type="ORF">GJR95_15355</name>
</gene>